<dbReference type="PANTHER" id="PTHR47893">
    <property type="entry name" value="REGULATORY PROTEIN PCHR"/>
    <property type="match status" value="1"/>
</dbReference>
<reference evidence="5 6" key="1">
    <citation type="submission" date="2017-06" db="EMBL/GenBank/DDBJ databases">
        <title>Genome sequencing of cyanobaciteial culture collection at National Institute for Environmental Studies (NIES).</title>
        <authorList>
            <person name="Hirose Y."/>
            <person name="Shimura Y."/>
            <person name="Fujisawa T."/>
            <person name="Nakamura Y."/>
            <person name="Kawachi M."/>
        </authorList>
    </citation>
    <scope>NUCLEOTIDE SEQUENCE [LARGE SCALE GENOMIC DNA]</scope>
    <source>
        <strain evidence="5 6">NIES-23</strain>
    </source>
</reference>
<dbReference type="SMART" id="SM00342">
    <property type="entry name" value="HTH_ARAC"/>
    <property type="match status" value="1"/>
</dbReference>
<keyword evidence="1" id="KW-0805">Transcription regulation</keyword>
<proteinExistence type="predicted"/>
<accession>A0A1Z4KFK8</accession>
<dbReference type="AlphaFoldDB" id="A0A1Z4KFK8"/>
<dbReference type="PRINTS" id="PR00032">
    <property type="entry name" value="HTHARAC"/>
</dbReference>
<feature type="domain" description="HTH araC/xylS-type" evidence="4">
    <location>
        <begin position="236"/>
        <end position="334"/>
    </location>
</feature>
<dbReference type="SUPFAM" id="SSF46689">
    <property type="entry name" value="Homeodomain-like"/>
    <property type="match status" value="2"/>
</dbReference>
<evidence type="ECO:0000313" key="6">
    <source>
        <dbReference type="Proteomes" id="UP000217507"/>
    </source>
</evidence>
<keyword evidence="2" id="KW-0238">DNA-binding</keyword>
<keyword evidence="3" id="KW-0804">Transcription</keyword>
<dbReference type="GO" id="GO:0043565">
    <property type="term" value="F:sequence-specific DNA binding"/>
    <property type="evidence" value="ECO:0007669"/>
    <property type="project" value="InterPro"/>
</dbReference>
<dbReference type="Gene3D" id="1.10.10.60">
    <property type="entry name" value="Homeodomain-like"/>
    <property type="match status" value="2"/>
</dbReference>
<dbReference type="EMBL" id="AP018216">
    <property type="protein sequence ID" value="BAY67771.1"/>
    <property type="molecule type" value="Genomic_DNA"/>
</dbReference>
<dbReference type="InterPro" id="IPR020449">
    <property type="entry name" value="Tscrpt_reg_AraC-type_HTH"/>
</dbReference>
<evidence type="ECO:0000259" key="4">
    <source>
        <dbReference type="PROSITE" id="PS01124"/>
    </source>
</evidence>
<evidence type="ECO:0000313" key="5">
    <source>
        <dbReference type="EMBL" id="BAY67771.1"/>
    </source>
</evidence>
<name>A0A1Z4KFK8_ANAVA</name>
<dbReference type="InterPro" id="IPR009057">
    <property type="entry name" value="Homeodomain-like_sf"/>
</dbReference>
<dbReference type="PROSITE" id="PS00041">
    <property type="entry name" value="HTH_ARAC_FAMILY_1"/>
    <property type="match status" value="1"/>
</dbReference>
<dbReference type="InterPro" id="IPR018060">
    <property type="entry name" value="HTH_AraC"/>
</dbReference>
<organism evidence="5 6">
    <name type="scientific">Trichormus variabilis NIES-23</name>
    <dbReference type="NCBI Taxonomy" id="1973479"/>
    <lineage>
        <taxon>Bacteria</taxon>
        <taxon>Bacillati</taxon>
        <taxon>Cyanobacteriota</taxon>
        <taxon>Cyanophyceae</taxon>
        <taxon>Nostocales</taxon>
        <taxon>Nostocaceae</taxon>
        <taxon>Trichormus</taxon>
    </lineage>
</organism>
<dbReference type="InterPro" id="IPR053142">
    <property type="entry name" value="PchR_regulatory_protein"/>
</dbReference>
<dbReference type="Proteomes" id="UP000217507">
    <property type="component" value="Chromosome"/>
</dbReference>
<dbReference type="InterPro" id="IPR018062">
    <property type="entry name" value="HTH_AraC-typ_CS"/>
</dbReference>
<sequence length="339" mass="40194">MTKIITSTDWEEIWTKSEQNGQLSSQLKSFETIHQGKIIDICHTYECWTELRSGLFIKIHEKEFINDLIWIRDIPDESLFGLSFFLSGKVRIERHGLTDKTDEIVGRYYSECNCDIKETEWWKAGEKFSRIYLKIEPQQFFQSFGEEELEQIPIFLRQAVMNGKVQPYYQQGEITQQMWQVLCNILKCPYQGLMKRMYLESQAMELMTLYFQQFQEQERSNHSFPGKNLRDVERIYQAKEILLGNLENPPSLIELAQQVGINEFKLKCGFRQVFGTSAFKYLHNYRLEKAKQLLALGEMKVEEVAFRVGFDSRSYFALAFRKKFGLNPKQYFQQQQKSL</sequence>
<dbReference type="PANTHER" id="PTHR47893:SF1">
    <property type="entry name" value="REGULATORY PROTEIN PCHR"/>
    <property type="match status" value="1"/>
</dbReference>
<dbReference type="Pfam" id="PF12833">
    <property type="entry name" value="HTH_18"/>
    <property type="match status" value="1"/>
</dbReference>
<gene>
    <name evidence="5" type="ORF">NIES23_05530</name>
</gene>
<evidence type="ECO:0000256" key="1">
    <source>
        <dbReference type="ARBA" id="ARBA00023015"/>
    </source>
</evidence>
<evidence type="ECO:0000256" key="3">
    <source>
        <dbReference type="ARBA" id="ARBA00023163"/>
    </source>
</evidence>
<dbReference type="GO" id="GO:0003700">
    <property type="term" value="F:DNA-binding transcription factor activity"/>
    <property type="evidence" value="ECO:0007669"/>
    <property type="project" value="InterPro"/>
</dbReference>
<dbReference type="PROSITE" id="PS01124">
    <property type="entry name" value="HTH_ARAC_FAMILY_2"/>
    <property type="match status" value="1"/>
</dbReference>
<evidence type="ECO:0000256" key="2">
    <source>
        <dbReference type="ARBA" id="ARBA00023125"/>
    </source>
</evidence>
<protein>
    <submittedName>
        <fullName evidence="5">Transcriptional regulator</fullName>
    </submittedName>
</protein>